<dbReference type="PANTHER" id="PTHR24148:SF64">
    <property type="entry name" value="HETEROKARYON INCOMPATIBILITY DOMAIN-CONTAINING PROTEIN"/>
    <property type="match status" value="1"/>
</dbReference>
<keyword evidence="3" id="KW-1185">Reference proteome</keyword>
<dbReference type="InterPro" id="IPR052895">
    <property type="entry name" value="HetReg/Transcr_Mod"/>
</dbReference>
<protein>
    <submittedName>
        <fullName evidence="2">Heterokaryon incompatibility protein-domain-containing protein</fullName>
    </submittedName>
</protein>
<evidence type="ECO:0000259" key="1">
    <source>
        <dbReference type="Pfam" id="PF06985"/>
    </source>
</evidence>
<feature type="domain" description="Heterokaryon incompatibility" evidence="1">
    <location>
        <begin position="35"/>
        <end position="171"/>
    </location>
</feature>
<gene>
    <name evidence="2" type="ORF">B0H16DRAFT_1025565</name>
</gene>
<name>A0AAD7IHK2_9AGAR</name>
<evidence type="ECO:0000313" key="3">
    <source>
        <dbReference type="Proteomes" id="UP001215598"/>
    </source>
</evidence>
<dbReference type="PANTHER" id="PTHR24148">
    <property type="entry name" value="ANKYRIN REPEAT DOMAIN-CONTAINING PROTEIN 39 HOMOLOG-RELATED"/>
    <property type="match status" value="1"/>
</dbReference>
<dbReference type="EMBL" id="JARKIB010000096">
    <property type="protein sequence ID" value="KAJ7742035.1"/>
    <property type="molecule type" value="Genomic_DNA"/>
</dbReference>
<dbReference type="Pfam" id="PF06985">
    <property type="entry name" value="HET"/>
    <property type="match status" value="1"/>
</dbReference>
<dbReference type="InterPro" id="IPR010730">
    <property type="entry name" value="HET"/>
</dbReference>
<reference evidence="2" key="1">
    <citation type="submission" date="2023-03" db="EMBL/GenBank/DDBJ databases">
        <title>Massive genome expansion in bonnet fungi (Mycena s.s.) driven by repeated elements and novel gene families across ecological guilds.</title>
        <authorList>
            <consortium name="Lawrence Berkeley National Laboratory"/>
            <person name="Harder C.B."/>
            <person name="Miyauchi S."/>
            <person name="Viragh M."/>
            <person name="Kuo A."/>
            <person name="Thoen E."/>
            <person name="Andreopoulos B."/>
            <person name="Lu D."/>
            <person name="Skrede I."/>
            <person name="Drula E."/>
            <person name="Henrissat B."/>
            <person name="Morin E."/>
            <person name="Kohler A."/>
            <person name="Barry K."/>
            <person name="LaButti K."/>
            <person name="Morin E."/>
            <person name="Salamov A."/>
            <person name="Lipzen A."/>
            <person name="Mereny Z."/>
            <person name="Hegedus B."/>
            <person name="Baldrian P."/>
            <person name="Stursova M."/>
            <person name="Weitz H."/>
            <person name="Taylor A."/>
            <person name="Grigoriev I.V."/>
            <person name="Nagy L.G."/>
            <person name="Martin F."/>
            <person name="Kauserud H."/>
        </authorList>
    </citation>
    <scope>NUCLEOTIDE SEQUENCE</scope>
    <source>
        <strain evidence="2">CBHHK182m</strain>
    </source>
</reference>
<dbReference type="AlphaFoldDB" id="A0AAD7IHK2"/>
<comment type="caution">
    <text evidence="2">The sequence shown here is derived from an EMBL/GenBank/DDBJ whole genome shotgun (WGS) entry which is preliminary data.</text>
</comment>
<proteinExistence type="predicted"/>
<accession>A0AAD7IHK2</accession>
<organism evidence="2 3">
    <name type="scientific">Mycena metata</name>
    <dbReference type="NCBI Taxonomy" id="1033252"/>
    <lineage>
        <taxon>Eukaryota</taxon>
        <taxon>Fungi</taxon>
        <taxon>Dikarya</taxon>
        <taxon>Basidiomycota</taxon>
        <taxon>Agaricomycotina</taxon>
        <taxon>Agaricomycetes</taxon>
        <taxon>Agaricomycetidae</taxon>
        <taxon>Agaricales</taxon>
        <taxon>Marasmiineae</taxon>
        <taxon>Mycenaceae</taxon>
        <taxon>Mycena</taxon>
    </lineage>
</organism>
<dbReference type="Proteomes" id="UP001215598">
    <property type="component" value="Unassembled WGS sequence"/>
</dbReference>
<sequence>MESLDPENRDLSDVHLGSLLSTSWKGPNALESSNYYAVSHVWGKVEKYEVAGIPWMVPISSEKKLLSILHACVCRGYEHVWMDVLCVNQESTADSLAEITKMKDYYKNAGATIIFGEKYLDFAGLWKKVEELIREWEENWDKQISADWHGFPDIQDFLTDSWFHRVWTLQEAVIPLMDAPASYTPNRLLTSDGAAVDIRRLCGLIEWTYLALGKLDLGTSPYPWIHPGAGVVNDHSWEKVAKIIHAIRPGPSPLHPIQALMLTQHRDTSREIDKLRGFYALIDSDWHSLKEDFNDACTEIAEKYVQQREGALLLAMAVTPSINRTWAAAAFRNPNHSLLGSFVPDSGCYPLISATIVNTTALRLTVAGYSKITTVEDRNYGDGSGELEQLIRRLKELSPNHNISSIIALLSSVIDRSRINLNGTQLHDISSIGEAVRTRANAVSSILRSTFSGWNRRIIIVNETAFLAWLPTHLTHECDLGRSCFFKMKPHPPPLSSTPRCGTTYSLLWLTSEKDEWAVIVENPLKRCRKVGIAYVKGSKPVAPQTVVTIL</sequence>
<evidence type="ECO:0000313" key="2">
    <source>
        <dbReference type="EMBL" id="KAJ7742035.1"/>
    </source>
</evidence>